<dbReference type="EMBL" id="CP060774">
    <property type="protein sequence ID" value="QQK40649.1"/>
    <property type="molecule type" value="Genomic_DNA"/>
</dbReference>
<dbReference type="GeneID" id="90952514"/>
<accession>A0A7T6XGE0</accession>
<dbReference type="Proteomes" id="UP000595662">
    <property type="component" value="Chromosome 1"/>
</dbReference>
<protein>
    <submittedName>
        <fullName evidence="1">Uncharacterized protein</fullName>
    </submittedName>
</protein>
<name>A0A7T6XGE0_PENDI</name>
<evidence type="ECO:0000313" key="1">
    <source>
        <dbReference type="EMBL" id="QQK40649.1"/>
    </source>
</evidence>
<evidence type="ECO:0000313" key="2">
    <source>
        <dbReference type="Proteomes" id="UP000595662"/>
    </source>
</evidence>
<dbReference type="RefSeq" id="XP_065955911.1">
    <property type="nucleotide sequence ID" value="XM_066100511.1"/>
</dbReference>
<organism evidence="1 2">
    <name type="scientific">Penicillium digitatum</name>
    <name type="common">Green mold</name>
    <dbReference type="NCBI Taxonomy" id="36651"/>
    <lineage>
        <taxon>Eukaryota</taxon>
        <taxon>Fungi</taxon>
        <taxon>Dikarya</taxon>
        <taxon>Ascomycota</taxon>
        <taxon>Pezizomycotina</taxon>
        <taxon>Eurotiomycetes</taxon>
        <taxon>Eurotiomycetidae</taxon>
        <taxon>Eurotiales</taxon>
        <taxon>Aspergillaceae</taxon>
        <taxon>Penicillium</taxon>
    </lineage>
</organism>
<dbReference type="AlphaFoldDB" id="A0A7T6XGE0"/>
<proteinExistence type="predicted"/>
<gene>
    <name evidence="1" type="ORF">Pdw03_3503</name>
</gene>
<sequence length="75" mass="8592">MLSFTNAFGCFALNNSSSQAVSFISLILSSVRFPSQCFGRLYIPNPCWSVDRSQLKLFFKLPVRHHRVLQLQHTC</sequence>
<reference evidence="1 2" key="1">
    <citation type="submission" date="2020-08" db="EMBL/GenBank/DDBJ databases">
        <title>The completed genome sequence of the pathogenic ascomycete fungus Penicillium digitatum.</title>
        <authorList>
            <person name="Wang M."/>
        </authorList>
    </citation>
    <scope>NUCLEOTIDE SEQUENCE [LARGE SCALE GENOMIC DNA]</scope>
    <source>
        <strain evidence="1 2">PdW03</strain>
    </source>
</reference>